<feature type="chain" id="PRO_5046707056" evidence="1">
    <location>
        <begin position="25"/>
        <end position="378"/>
    </location>
</feature>
<feature type="domain" description="Mce/MlaD" evidence="2">
    <location>
        <begin position="43"/>
        <end position="118"/>
    </location>
</feature>
<sequence length="378" mass="39502">MMRTRPLSRVVVAGVALATAFTLGGCGPDLYDVPLPSKVKGETYSLSADFESALNLPPASPVKLEGRTVGQVTEVTTSDYVAHVSFEVMKDTKIPTGSRVEVRLTAPVGEAFVALIPPAEPTSGVLAAGTKIGLENTNTAPDTTDLLTGVSAAVTGGSYADLKVVVDELATAMDGSSTTVRHLLREVDNLVTSTNRHRDDIDASLDALDRLTAGLADDTELIASSIKKLDPAIRTLQGHEDKAVKLLVALDRIEASSRKNVEGMRGRLRNQLKDTRVLVDAVIAERDQLRPIMTGITAFADALDRATPGDFAMFDLTFNLIPALPAALGNVPIAPDATTLLEGDLAELLTGLQDTVTDIAGDEGLVGQLIGGLAGGGG</sequence>
<dbReference type="PROSITE" id="PS51257">
    <property type="entry name" value="PROKAR_LIPOPROTEIN"/>
    <property type="match status" value="1"/>
</dbReference>
<keyword evidence="4" id="KW-1185">Reference proteome</keyword>
<dbReference type="EMBL" id="JAVDWH010000001">
    <property type="protein sequence ID" value="MDR7087790.1"/>
    <property type="molecule type" value="Genomic_DNA"/>
</dbReference>
<feature type="signal peptide" evidence="1">
    <location>
        <begin position="1"/>
        <end position="24"/>
    </location>
</feature>
<evidence type="ECO:0000259" key="2">
    <source>
        <dbReference type="Pfam" id="PF02470"/>
    </source>
</evidence>
<dbReference type="NCBIfam" id="TIGR00996">
    <property type="entry name" value="Mtu_fam_mce"/>
    <property type="match status" value="1"/>
</dbReference>
<evidence type="ECO:0000313" key="3">
    <source>
        <dbReference type="EMBL" id="MDR7087790.1"/>
    </source>
</evidence>
<protein>
    <submittedName>
        <fullName evidence="3">Phospholipid/cholesterol/gamma-HCH transport system substrate-binding protein</fullName>
    </submittedName>
</protein>
<organism evidence="3 4">
    <name type="scientific">Aeromicrobium panaciterrae</name>
    <dbReference type="NCBI Taxonomy" id="363861"/>
    <lineage>
        <taxon>Bacteria</taxon>
        <taxon>Bacillati</taxon>
        <taxon>Actinomycetota</taxon>
        <taxon>Actinomycetes</taxon>
        <taxon>Propionibacteriales</taxon>
        <taxon>Nocardioidaceae</taxon>
        <taxon>Aeromicrobium</taxon>
    </lineage>
</organism>
<evidence type="ECO:0000313" key="4">
    <source>
        <dbReference type="Proteomes" id="UP001257739"/>
    </source>
</evidence>
<dbReference type="InterPro" id="IPR005693">
    <property type="entry name" value="Mce"/>
</dbReference>
<dbReference type="PANTHER" id="PTHR33371">
    <property type="entry name" value="INTERMEMBRANE PHOSPHOLIPID TRANSPORT SYSTEM BINDING PROTEIN MLAD-RELATED"/>
    <property type="match status" value="1"/>
</dbReference>
<dbReference type="InterPro" id="IPR052336">
    <property type="entry name" value="MlaD_Phospholipid_Transporter"/>
</dbReference>
<dbReference type="PANTHER" id="PTHR33371:SF15">
    <property type="entry name" value="LIPOPROTEIN LPRN"/>
    <property type="match status" value="1"/>
</dbReference>
<evidence type="ECO:0000256" key="1">
    <source>
        <dbReference type="SAM" id="SignalP"/>
    </source>
</evidence>
<name>A0ABU1URL6_9ACTN</name>
<proteinExistence type="predicted"/>
<dbReference type="Pfam" id="PF02470">
    <property type="entry name" value="MlaD"/>
    <property type="match status" value="1"/>
</dbReference>
<dbReference type="Proteomes" id="UP001257739">
    <property type="component" value="Unassembled WGS sequence"/>
</dbReference>
<accession>A0ABU1URL6</accession>
<dbReference type="InterPro" id="IPR003399">
    <property type="entry name" value="Mce/MlaD"/>
</dbReference>
<keyword evidence="1" id="KW-0732">Signal</keyword>
<reference evidence="3 4" key="1">
    <citation type="submission" date="2023-07" db="EMBL/GenBank/DDBJ databases">
        <title>Sorghum-associated microbial communities from plants grown in Nebraska, USA.</title>
        <authorList>
            <person name="Schachtman D."/>
        </authorList>
    </citation>
    <scope>NUCLEOTIDE SEQUENCE [LARGE SCALE GENOMIC DNA]</scope>
    <source>
        <strain evidence="3 4">BE248</strain>
    </source>
</reference>
<gene>
    <name evidence="3" type="ORF">J2X11_002629</name>
</gene>
<comment type="caution">
    <text evidence="3">The sequence shown here is derived from an EMBL/GenBank/DDBJ whole genome shotgun (WGS) entry which is preliminary data.</text>
</comment>